<accession>A0ABR0AIK2</accession>
<gene>
    <name evidence="2" type="ORF">OUZ56_010421</name>
</gene>
<reference evidence="2 3" key="1">
    <citation type="journal article" date="2023" name="Nucleic Acids Res.">
        <title>The hologenome of Daphnia magna reveals possible DNA methylation and microbiome-mediated evolution of the host genome.</title>
        <authorList>
            <person name="Chaturvedi A."/>
            <person name="Li X."/>
            <person name="Dhandapani V."/>
            <person name="Marshall H."/>
            <person name="Kissane S."/>
            <person name="Cuenca-Cambronero M."/>
            <person name="Asole G."/>
            <person name="Calvet F."/>
            <person name="Ruiz-Romero M."/>
            <person name="Marangio P."/>
            <person name="Guigo R."/>
            <person name="Rago D."/>
            <person name="Mirbahai L."/>
            <person name="Eastwood N."/>
            <person name="Colbourne J.K."/>
            <person name="Zhou J."/>
            <person name="Mallon E."/>
            <person name="Orsini L."/>
        </authorList>
    </citation>
    <scope>NUCLEOTIDE SEQUENCE [LARGE SCALE GENOMIC DNA]</scope>
    <source>
        <strain evidence="2">LRV0_1</strain>
    </source>
</reference>
<name>A0ABR0AIK2_9CRUS</name>
<proteinExistence type="predicted"/>
<evidence type="ECO:0000313" key="3">
    <source>
        <dbReference type="Proteomes" id="UP001234178"/>
    </source>
</evidence>
<keyword evidence="3" id="KW-1185">Reference proteome</keyword>
<sequence length="110" mass="12437">MDSIGGTGFSGSPWPTPTKADRGDEKRGKVKALEEALKGEAEDRRDNLAHLRETVMQIETRMTTEEKICREALRDLPRVGPVEREAEVYGYCSSCRHWSDLCVCVDYCQN</sequence>
<feature type="region of interest" description="Disordered" evidence="1">
    <location>
        <begin position="1"/>
        <end position="29"/>
    </location>
</feature>
<organism evidence="2 3">
    <name type="scientific">Daphnia magna</name>
    <dbReference type="NCBI Taxonomy" id="35525"/>
    <lineage>
        <taxon>Eukaryota</taxon>
        <taxon>Metazoa</taxon>
        <taxon>Ecdysozoa</taxon>
        <taxon>Arthropoda</taxon>
        <taxon>Crustacea</taxon>
        <taxon>Branchiopoda</taxon>
        <taxon>Diplostraca</taxon>
        <taxon>Cladocera</taxon>
        <taxon>Anomopoda</taxon>
        <taxon>Daphniidae</taxon>
        <taxon>Daphnia</taxon>
    </lineage>
</organism>
<comment type="caution">
    <text evidence="2">The sequence shown here is derived from an EMBL/GenBank/DDBJ whole genome shotgun (WGS) entry which is preliminary data.</text>
</comment>
<dbReference type="EMBL" id="JAOYFB010000037">
    <property type="protein sequence ID" value="KAK4024929.1"/>
    <property type="molecule type" value="Genomic_DNA"/>
</dbReference>
<evidence type="ECO:0000256" key="1">
    <source>
        <dbReference type="SAM" id="MobiDB-lite"/>
    </source>
</evidence>
<feature type="compositionally biased region" description="Basic and acidic residues" evidence="1">
    <location>
        <begin position="19"/>
        <end position="29"/>
    </location>
</feature>
<dbReference type="Proteomes" id="UP001234178">
    <property type="component" value="Unassembled WGS sequence"/>
</dbReference>
<protein>
    <submittedName>
        <fullName evidence="2">Uncharacterized protein</fullName>
    </submittedName>
</protein>
<evidence type="ECO:0000313" key="2">
    <source>
        <dbReference type="EMBL" id="KAK4024929.1"/>
    </source>
</evidence>